<dbReference type="Proteomes" id="UP000612055">
    <property type="component" value="Unassembled WGS sequence"/>
</dbReference>
<evidence type="ECO:0000256" key="1">
    <source>
        <dbReference type="ARBA" id="ARBA00022884"/>
    </source>
</evidence>
<name>A0A836C5L2_9CHLO</name>
<evidence type="ECO:0000256" key="2">
    <source>
        <dbReference type="SAM" id="MobiDB-lite"/>
    </source>
</evidence>
<comment type="caution">
    <text evidence="3">The sequence shown here is derived from an EMBL/GenBank/DDBJ whole genome shotgun (WGS) entry which is preliminary data.</text>
</comment>
<dbReference type="GO" id="GO:0001680">
    <property type="term" value="P:tRNA 3'-terminal CCA addition"/>
    <property type="evidence" value="ECO:0007669"/>
    <property type="project" value="TreeGrafter"/>
</dbReference>
<gene>
    <name evidence="3" type="ORF">HYH03_001118</name>
</gene>
<sequence length="320" mass="32448">MFNGPAPVDAVRLLHRLGLFPTVFALPPPLPERLGEAYGAPCVACMAAADGLARSLGLQLDKDERRFLLLAALMLPLRGLAVPGAKGKPTPAPAALIRDSLKWRVKDIEMSAALAEAAAELAAAHAVLNDRAGAGVGADVGAGVGGGGAAEGGEVADVRVMLGQVIRKLKQHWRLGVVLAPVILMRSAEPLGQDAASGAAGGGGGSEGAEGGDGGDGEGEAGEQGAAAAAARLEMARELLSAAEAYGLAECYTWKPLMDGKKPLMDGKKVMSLLGWSKAGPELGKVLSAVMDWQLKNPSGGLAEAEELVKQRFGSGAGKA</sequence>
<feature type="region of interest" description="Disordered" evidence="2">
    <location>
        <begin position="194"/>
        <end position="226"/>
    </location>
</feature>
<evidence type="ECO:0000313" key="4">
    <source>
        <dbReference type="Proteomes" id="UP000612055"/>
    </source>
</evidence>
<keyword evidence="4" id="KW-1185">Reference proteome</keyword>
<dbReference type="GO" id="GO:0003723">
    <property type="term" value="F:RNA binding"/>
    <property type="evidence" value="ECO:0007669"/>
    <property type="project" value="UniProtKB-KW"/>
</dbReference>
<dbReference type="PANTHER" id="PTHR13734:SF5">
    <property type="entry name" value="CCA TRNA NUCLEOTIDYLTRANSFERASE, MITOCHONDRIAL"/>
    <property type="match status" value="1"/>
</dbReference>
<organism evidence="3 4">
    <name type="scientific">Edaphochlamys debaryana</name>
    <dbReference type="NCBI Taxonomy" id="47281"/>
    <lineage>
        <taxon>Eukaryota</taxon>
        <taxon>Viridiplantae</taxon>
        <taxon>Chlorophyta</taxon>
        <taxon>core chlorophytes</taxon>
        <taxon>Chlorophyceae</taxon>
        <taxon>CS clade</taxon>
        <taxon>Chlamydomonadales</taxon>
        <taxon>Chlamydomonadales incertae sedis</taxon>
        <taxon>Edaphochlamys</taxon>
    </lineage>
</organism>
<dbReference type="GO" id="GO:0052929">
    <property type="term" value="F:ATP:3'-cytidine-cytidine-tRNA adenylyltransferase activity"/>
    <property type="evidence" value="ECO:0007669"/>
    <property type="project" value="TreeGrafter"/>
</dbReference>
<dbReference type="GO" id="GO:0052927">
    <property type="term" value="F:CC tRNA cytidylyltransferase activity"/>
    <property type="evidence" value="ECO:0007669"/>
    <property type="project" value="TreeGrafter"/>
</dbReference>
<accession>A0A836C5L2</accession>
<dbReference type="EMBL" id="JAEHOE010000002">
    <property type="protein sequence ID" value="KAG2501326.1"/>
    <property type="molecule type" value="Genomic_DNA"/>
</dbReference>
<dbReference type="AlphaFoldDB" id="A0A836C5L2"/>
<reference evidence="3" key="1">
    <citation type="journal article" date="2020" name="bioRxiv">
        <title>Comparative genomics of Chlamydomonas.</title>
        <authorList>
            <person name="Craig R.J."/>
            <person name="Hasan A.R."/>
            <person name="Ness R.W."/>
            <person name="Keightley P.D."/>
        </authorList>
    </citation>
    <scope>NUCLEOTIDE SEQUENCE</scope>
    <source>
        <strain evidence="3">CCAP 11/70</strain>
    </source>
</reference>
<feature type="compositionally biased region" description="Gly residues" evidence="2">
    <location>
        <begin position="199"/>
        <end position="212"/>
    </location>
</feature>
<keyword evidence="1" id="KW-0694">RNA-binding</keyword>
<evidence type="ECO:0008006" key="5">
    <source>
        <dbReference type="Google" id="ProtNLM"/>
    </source>
</evidence>
<dbReference type="OrthoDB" id="445712at2759"/>
<evidence type="ECO:0000313" key="3">
    <source>
        <dbReference type="EMBL" id="KAG2501326.1"/>
    </source>
</evidence>
<protein>
    <recommendedName>
        <fullName evidence="5">tRNA nucleotidyltransferase/poly(A) polymerase RNA and SrmB- binding domain-containing protein</fullName>
    </recommendedName>
</protein>
<dbReference type="PANTHER" id="PTHR13734">
    <property type="entry name" value="TRNA-NUCLEOTIDYLTRANSFERASE"/>
    <property type="match status" value="1"/>
</dbReference>
<proteinExistence type="predicted"/>